<protein>
    <submittedName>
        <fullName evidence="1">Uncharacterized protein</fullName>
    </submittedName>
</protein>
<dbReference type="EnsemblMetazoa" id="ADIR004700-RA">
    <property type="protein sequence ID" value="ADIR004700-PA"/>
    <property type="gene ID" value="ADIR004700"/>
</dbReference>
<dbReference type="STRING" id="7168.A0A182NAM4"/>
<proteinExistence type="predicted"/>
<dbReference type="Gene3D" id="2.60.40.10">
    <property type="entry name" value="Immunoglobulins"/>
    <property type="match status" value="1"/>
</dbReference>
<dbReference type="InterPro" id="IPR036179">
    <property type="entry name" value="Ig-like_dom_sf"/>
</dbReference>
<accession>A0A182NAM4</accession>
<dbReference type="SUPFAM" id="SSF48726">
    <property type="entry name" value="Immunoglobulin"/>
    <property type="match status" value="1"/>
</dbReference>
<reference evidence="2" key="1">
    <citation type="submission" date="2013-03" db="EMBL/GenBank/DDBJ databases">
        <title>The Genome Sequence of Anopheles dirus WRAIR2.</title>
        <authorList>
            <consortium name="The Broad Institute Genomics Platform"/>
            <person name="Neafsey D.E."/>
            <person name="Walton C."/>
            <person name="Walker B."/>
            <person name="Young S.K."/>
            <person name="Zeng Q."/>
            <person name="Gargeya S."/>
            <person name="Fitzgerald M."/>
            <person name="Haas B."/>
            <person name="Abouelleil A."/>
            <person name="Allen A.W."/>
            <person name="Alvarado L."/>
            <person name="Arachchi H.M."/>
            <person name="Berlin A.M."/>
            <person name="Chapman S.B."/>
            <person name="Gainer-Dewar J."/>
            <person name="Goldberg J."/>
            <person name="Griggs A."/>
            <person name="Gujja S."/>
            <person name="Hansen M."/>
            <person name="Howarth C."/>
            <person name="Imamovic A."/>
            <person name="Ireland A."/>
            <person name="Larimer J."/>
            <person name="McCowan C."/>
            <person name="Murphy C."/>
            <person name="Pearson M."/>
            <person name="Poon T.W."/>
            <person name="Priest M."/>
            <person name="Roberts A."/>
            <person name="Saif S."/>
            <person name="Shea T."/>
            <person name="Sisk P."/>
            <person name="Sykes S."/>
            <person name="Wortman J."/>
            <person name="Nusbaum C."/>
            <person name="Birren B."/>
        </authorList>
    </citation>
    <scope>NUCLEOTIDE SEQUENCE [LARGE SCALE GENOMIC DNA]</scope>
    <source>
        <strain evidence="2">WRAIR2</strain>
    </source>
</reference>
<keyword evidence="2" id="KW-1185">Reference proteome</keyword>
<sequence length="218" mass="24932">MPPHIFPQGLRLNADGYIDLLATVVKPWIETVANGRPELWPQQRSMLYLLVNGELPHEELMHKMNRAATPQCTICVNVDTLENKFAKGERLDVQETQENYVLLREENNLSIIKVRRIADEITPSIDIVFEYRSYPANITYYWLNDSGQKIMAGHNGKYELSHTDTHVKLRINEPNVFDTDIYTVFVTAGNATQSLRMEVNVYVLELGHRCGAVSKTVT</sequence>
<evidence type="ECO:0000313" key="2">
    <source>
        <dbReference type="Proteomes" id="UP000075884"/>
    </source>
</evidence>
<dbReference type="VEuPathDB" id="VectorBase:ADIR004700"/>
<dbReference type="AlphaFoldDB" id="A0A182NAM4"/>
<reference evidence="1" key="2">
    <citation type="submission" date="2020-05" db="UniProtKB">
        <authorList>
            <consortium name="EnsemblMetazoa"/>
        </authorList>
    </citation>
    <scope>IDENTIFICATION</scope>
    <source>
        <strain evidence="1">WRAIR2</strain>
    </source>
</reference>
<dbReference type="Proteomes" id="UP000075884">
    <property type="component" value="Unassembled WGS sequence"/>
</dbReference>
<name>A0A182NAM4_9DIPT</name>
<evidence type="ECO:0000313" key="1">
    <source>
        <dbReference type="EnsemblMetazoa" id="ADIR004700-PA"/>
    </source>
</evidence>
<dbReference type="InterPro" id="IPR013783">
    <property type="entry name" value="Ig-like_fold"/>
</dbReference>
<organism evidence="1 2">
    <name type="scientific">Anopheles dirus</name>
    <dbReference type="NCBI Taxonomy" id="7168"/>
    <lineage>
        <taxon>Eukaryota</taxon>
        <taxon>Metazoa</taxon>
        <taxon>Ecdysozoa</taxon>
        <taxon>Arthropoda</taxon>
        <taxon>Hexapoda</taxon>
        <taxon>Insecta</taxon>
        <taxon>Pterygota</taxon>
        <taxon>Neoptera</taxon>
        <taxon>Endopterygota</taxon>
        <taxon>Diptera</taxon>
        <taxon>Nematocera</taxon>
        <taxon>Culicoidea</taxon>
        <taxon>Culicidae</taxon>
        <taxon>Anophelinae</taxon>
        <taxon>Anopheles</taxon>
    </lineage>
</organism>